<sequence>MAAKRINPRRIKLHHSYSVEDVARTLGVHKNSVRAWLTKGLAPIDRRRPMLFDGKVLRAFLERQRGHRKRTCLPGTMYCFRCREPRRPALAMVDYVPINAASGNLKALCDTCGTIMHRRARLSGVAAVMPGIAVHMAEASPRLRGCGSASLNCDLAKEA</sequence>
<reference evidence="2" key="1">
    <citation type="submission" date="2023-04" db="EMBL/GenBank/DDBJ databases">
        <title>Sphingomonas sp. MAHUQ-71 isolated from rice field.</title>
        <authorList>
            <person name="Huq M.A."/>
        </authorList>
    </citation>
    <scope>NUCLEOTIDE SEQUENCE</scope>
    <source>
        <strain evidence="2">MAHUQ-71</strain>
    </source>
</reference>
<evidence type="ECO:0000313" key="3">
    <source>
        <dbReference type="Proteomes" id="UP001160625"/>
    </source>
</evidence>
<gene>
    <name evidence="2" type="ORF">QGN17_12180</name>
</gene>
<evidence type="ECO:0000259" key="1">
    <source>
        <dbReference type="Pfam" id="PF12728"/>
    </source>
</evidence>
<feature type="domain" description="Helix-turn-helix" evidence="1">
    <location>
        <begin position="17"/>
        <end position="65"/>
    </location>
</feature>
<dbReference type="Proteomes" id="UP001160625">
    <property type="component" value="Unassembled WGS sequence"/>
</dbReference>
<accession>A0ABT6N2E7</accession>
<keyword evidence="3" id="KW-1185">Reference proteome</keyword>
<dbReference type="EMBL" id="JARYGZ010000001">
    <property type="protein sequence ID" value="MDH7639489.1"/>
    <property type="molecule type" value="Genomic_DNA"/>
</dbReference>
<name>A0ABT6N2E7_9SPHN</name>
<protein>
    <submittedName>
        <fullName evidence="2">Helix-turn-helix domain-containing protein</fullName>
    </submittedName>
</protein>
<dbReference type="Pfam" id="PF12728">
    <property type="entry name" value="HTH_17"/>
    <property type="match status" value="1"/>
</dbReference>
<dbReference type="RefSeq" id="WP_281044752.1">
    <property type="nucleotide sequence ID" value="NZ_JARYGZ010000001.1"/>
</dbReference>
<dbReference type="InterPro" id="IPR041657">
    <property type="entry name" value="HTH_17"/>
</dbReference>
<organism evidence="2 3">
    <name type="scientific">Sphingomonas oryzagri</name>
    <dbReference type="NCBI Taxonomy" id="3042314"/>
    <lineage>
        <taxon>Bacteria</taxon>
        <taxon>Pseudomonadati</taxon>
        <taxon>Pseudomonadota</taxon>
        <taxon>Alphaproteobacteria</taxon>
        <taxon>Sphingomonadales</taxon>
        <taxon>Sphingomonadaceae</taxon>
        <taxon>Sphingomonas</taxon>
    </lineage>
</organism>
<evidence type="ECO:0000313" key="2">
    <source>
        <dbReference type="EMBL" id="MDH7639489.1"/>
    </source>
</evidence>
<comment type="caution">
    <text evidence="2">The sequence shown here is derived from an EMBL/GenBank/DDBJ whole genome shotgun (WGS) entry which is preliminary data.</text>
</comment>
<proteinExistence type="predicted"/>